<feature type="active site" description="Charge relay system" evidence="4 5">
    <location>
        <position position="222"/>
    </location>
</feature>
<dbReference type="InterPro" id="IPR015500">
    <property type="entry name" value="Peptidase_S8_subtilisin-rel"/>
</dbReference>
<evidence type="ECO:0000256" key="1">
    <source>
        <dbReference type="ARBA" id="ARBA00022670"/>
    </source>
</evidence>
<dbReference type="InterPro" id="IPR023828">
    <property type="entry name" value="Peptidase_S8_Ser-AS"/>
</dbReference>
<proteinExistence type="inferred from homology"/>
<keyword evidence="2 5" id="KW-0378">Hydrolase</keyword>
<sequence length="738" mass="80026">MPQGVILQRGGEELLLEKVVDRFTTRLQDASQLQRLQSQWRPQSMRPVARGQLLEWVVPAHRLESTLAAARQDEAVRYASHVYRLVQSRQTYVYLTEELTLQVKETTLEAEVDAIAASLGLTLVKPLEGIPRAYVFALDQRASENPIKLANRLSQRPEVLLAEPNVVVQSALLYRPSDDRYSQQWHLNHSGGDELASHSHIDVEAAWEITRGSRSIVIAVTDDGFDLDHPDLQGLGKIVAPTDLRDQDALPLPLESHDNHGTAVAGLAIAEENGQGVVGVAPGCSVMPIRTTGYLDDESIERLFAAAMDQGAAVIVCSWSPASVYFPLSLRQRHALTKAATHGRHGKGCVIVFSAGNANRPVSGTVTEKGWPNQALKGDTTWLNGFAVHPDVITVSACTSLGQKAAYSNWGDAVAVAAPSNNAAPSMALPKLGTVATGPTISQWQPGRGMVTCDRTGSAGYGAESYTKRFGGTSSSCPVVAGVVGLMLSANPNLTAQQVRQILQSTADKIIDQRQDLQLGLSHGTYSKNGHSHWFGHGKVNAQRAVQAARQMAIMDRRSYRTLWLEQSIASPIPDADPNGVVSTLRCQESGRLEAIEVRVDIDHDFLGDLSLTLSSPSGHSVLLQGRTLGSKTQLQATYTHTTTPLLMTLLGDSAQGLWQLRIVDHAPHRHRQITSLGPRFGVELRPCQGRTEDGGRRTEDGGRRGEWMSEWVDGGVGVYSLAAFKKGEAYPQGLEPE</sequence>
<dbReference type="InterPro" id="IPR000209">
    <property type="entry name" value="Peptidase_S8/S53_dom"/>
</dbReference>
<protein>
    <submittedName>
        <fullName evidence="8">Calcium-dependent protease</fullName>
        <ecNumber evidence="8">3.4.21.-</ecNumber>
    </submittedName>
</protein>
<dbReference type="Proteomes" id="UP000191901">
    <property type="component" value="Chromosome"/>
</dbReference>
<evidence type="ECO:0000256" key="2">
    <source>
        <dbReference type="ARBA" id="ARBA00022801"/>
    </source>
</evidence>
<feature type="compositionally biased region" description="Basic and acidic residues" evidence="6">
    <location>
        <begin position="691"/>
        <end position="706"/>
    </location>
</feature>
<dbReference type="PROSITE" id="PS00138">
    <property type="entry name" value="SUBTILASE_SER"/>
    <property type="match status" value="1"/>
</dbReference>
<dbReference type="GO" id="GO:0016485">
    <property type="term" value="P:protein processing"/>
    <property type="evidence" value="ECO:0007669"/>
    <property type="project" value="TreeGrafter"/>
</dbReference>
<evidence type="ECO:0000313" key="8">
    <source>
        <dbReference type="EMBL" id="ASC72336.1"/>
    </source>
</evidence>
<feature type="active site" description="Charge relay system" evidence="4 5">
    <location>
        <position position="474"/>
    </location>
</feature>
<dbReference type="OrthoDB" id="9798386at2"/>
<dbReference type="PRINTS" id="PR00723">
    <property type="entry name" value="SUBTILISIN"/>
</dbReference>
<accession>A0A1Z3HQ04</accession>
<dbReference type="Pfam" id="PF00082">
    <property type="entry name" value="Peptidase_S8"/>
    <property type="match status" value="1"/>
</dbReference>
<dbReference type="PANTHER" id="PTHR42884">
    <property type="entry name" value="PROPROTEIN CONVERTASE SUBTILISIN/KEXIN-RELATED"/>
    <property type="match status" value="1"/>
</dbReference>
<dbReference type="SUPFAM" id="SSF52743">
    <property type="entry name" value="Subtilisin-like"/>
    <property type="match status" value="1"/>
</dbReference>
<evidence type="ECO:0000313" key="9">
    <source>
        <dbReference type="Proteomes" id="UP000191901"/>
    </source>
</evidence>
<keyword evidence="1 5" id="KW-0645">Protease</keyword>
<reference evidence="8 9" key="1">
    <citation type="journal article" date="2016" name="Biochim. Biophys. Acta">
        <title>Characterization of red-shifted phycobilisomes isolated from the chlorophyll f-containing cyanobacterium Halomicronema hongdechloris.</title>
        <authorList>
            <person name="Li Y."/>
            <person name="Lin Y."/>
            <person name="Garvey C.J."/>
            <person name="Birch D."/>
            <person name="Corkery R.W."/>
            <person name="Loughlin P.C."/>
            <person name="Scheer H."/>
            <person name="Willows R.D."/>
            <person name="Chen M."/>
        </authorList>
    </citation>
    <scope>NUCLEOTIDE SEQUENCE [LARGE SCALE GENOMIC DNA]</scope>
    <source>
        <strain evidence="8 9">C2206</strain>
    </source>
</reference>
<feature type="active site" description="Charge relay system" evidence="4 5">
    <location>
        <position position="260"/>
    </location>
</feature>
<dbReference type="AlphaFoldDB" id="A0A1Z3HQ04"/>
<evidence type="ECO:0000259" key="7">
    <source>
        <dbReference type="PROSITE" id="PS51829"/>
    </source>
</evidence>
<gene>
    <name evidence="8" type="primary">prcA</name>
    <name evidence="8" type="ORF">XM38_032930</name>
</gene>
<name>A0A1Z3HQ04_9CYAN</name>
<dbReference type="EC" id="3.4.21.-" evidence="8"/>
<feature type="domain" description="P/Homo B" evidence="7">
    <location>
        <begin position="540"/>
        <end position="694"/>
    </location>
</feature>
<dbReference type="PROSITE" id="PS51829">
    <property type="entry name" value="P_HOMO_B"/>
    <property type="match status" value="1"/>
</dbReference>
<keyword evidence="9" id="KW-1185">Reference proteome</keyword>
<evidence type="ECO:0000256" key="3">
    <source>
        <dbReference type="ARBA" id="ARBA00022825"/>
    </source>
</evidence>
<dbReference type="InterPro" id="IPR008979">
    <property type="entry name" value="Galactose-bd-like_sf"/>
</dbReference>
<dbReference type="Gene3D" id="2.60.120.260">
    <property type="entry name" value="Galactose-binding domain-like"/>
    <property type="match status" value="1"/>
</dbReference>
<dbReference type="PANTHER" id="PTHR42884:SF14">
    <property type="entry name" value="NEUROENDOCRINE CONVERTASE 1"/>
    <property type="match status" value="1"/>
</dbReference>
<keyword evidence="3 5" id="KW-0720">Serine protease</keyword>
<dbReference type="GO" id="GO:0004252">
    <property type="term" value="F:serine-type endopeptidase activity"/>
    <property type="evidence" value="ECO:0007669"/>
    <property type="project" value="UniProtKB-UniRule"/>
</dbReference>
<evidence type="ECO:0000256" key="5">
    <source>
        <dbReference type="PROSITE-ProRule" id="PRU01240"/>
    </source>
</evidence>
<feature type="region of interest" description="Disordered" evidence="6">
    <location>
        <begin position="687"/>
        <end position="706"/>
    </location>
</feature>
<dbReference type="SUPFAM" id="SSF49785">
    <property type="entry name" value="Galactose-binding domain-like"/>
    <property type="match status" value="1"/>
</dbReference>
<dbReference type="Pfam" id="PF01483">
    <property type="entry name" value="P_proprotein"/>
    <property type="match status" value="1"/>
</dbReference>
<dbReference type="PROSITE" id="PS51892">
    <property type="entry name" value="SUBTILASE"/>
    <property type="match status" value="1"/>
</dbReference>
<dbReference type="KEGG" id="hhg:XM38_032930"/>
<dbReference type="InterPro" id="IPR034054">
    <property type="entry name" value="Pep_S8_PrcA"/>
</dbReference>
<comment type="similarity">
    <text evidence="5">Belongs to the peptidase S8 family.</text>
</comment>
<evidence type="ECO:0000256" key="4">
    <source>
        <dbReference type="PIRSR" id="PIRSR615500-1"/>
    </source>
</evidence>
<dbReference type="EMBL" id="CP021983">
    <property type="protein sequence ID" value="ASC72336.1"/>
    <property type="molecule type" value="Genomic_DNA"/>
</dbReference>
<dbReference type="GO" id="GO:0005737">
    <property type="term" value="C:cytoplasm"/>
    <property type="evidence" value="ECO:0007669"/>
    <property type="project" value="UniProtKB-ARBA"/>
</dbReference>
<dbReference type="GO" id="GO:0016020">
    <property type="term" value="C:membrane"/>
    <property type="evidence" value="ECO:0007669"/>
    <property type="project" value="TreeGrafter"/>
</dbReference>
<dbReference type="InterPro" id="IPR036852">
    <property type="entry name" value="Peptidase_S8/S53_dom_sf"/>
</dbReference>
<dbReference type="InterPro" id="IPR002884">
    <property type="entry name" value="P_dom"/>
</dbReference>
<dbReference type="GO" id="GO:0012505">
    <property type="term" value="C:endomembrane system"/>
    <property type="evidence" value="ECO:0007669"/>
    <property type="project" value="UniProtKB-ARBA"/>
</dbReference>
<dbReference type="Gene3D" id="3.40.50.200">
    <property type="entry name" value="Peptidase S8/S53 domain"/>
    <property type="match status" value="1"/>
</dbReference>
<evidence type="ECO:0000256" key="6">
    <source>
        <dbReference type="SAM" id="MobiDB-lite"/>
    </source>
</evidence>
<dbReference type="CDD" id="cd07498">
    <property type="entry name" value="Peptidases_S8_15"/>
    <property type="match status" value="1"/>
</dbReference>
<organism evidence="8 9">
    <name type="scientific">Halomicronema hongdechloris C2206</name>
    <dbReference type="NCBI Taxonomy" id="1641165"/>
    <lineage>
        <taxon>Bacteria</taxon>
        <taxon>Bacillati</taxon>
        <taxon>Cyanobacteriota</taxon>
        <taxon>Cyanophyceae</taxon>
        <taxon>Nodosilineales</taxon>
        <taxon>Nodosilineaceae</taxon>
        <taxon>Halomicronema</taxon>
    </lineage>
</organism>